<accession>A0A834IQ26</accession>
<gene>
    <name evidence="1" type="ORF">GWI33_011379</name>
</gene>
<comment type="caution">
    <text evidence="1">The sequence shown here is derived from an EMBL/GenBank/DDBJ whole genome shotgun (WGS) entry which is preliminary data.</text>
</comment>
<keyword evidence="2" id="KW-1185">Reference proteome</keyword>
<organism evidence="1 2">
    <name type="scientific">Rhynchophorus ferrugineus</name>
    <name type="common">Red palm weevil</name>
    <name type="synonym">Curculio ferrugineus</name>
    <dbReference type="NCBI Taxonomy" id="354439"/>
    <lineage>
        <taxon>Eukaryota</taxon>
        <taxon>Metazoa</taxon>
        <taxon>Ecdysozoa</taxon>
        <taxon>Arthropoda</taxon>
        <taxon>Hexapoda</taxon>
        <taxon>Insecta</taxon>
        <taxon>Pterygota</taxon>
        <taxon>Neoptera</taxon>
        <taxon>Endopterygota</taxon>
        <taxon>Coleoptera</taxon>
        <taxon>Polyphaga</taxon>
        <taxon>Cucujiformia</taxon>
        <taxon>Curculionidae</taxon>
        <taxon>Dryophthorinae</taxon>
        <taxon>Rhynchophorus</taxon>
    </lineage>
</organism>
<protein>
    <submittedName>
        <fullName evidence="1">Uncharacterized protein</fullName>
    </submittedName>
</protein>
<dbReference type="EMBL" id="JAACXV010000058">
    <property type="protein sequence ID" value="KAF7285249.1"/>
    <property type="molecule type" value="Genomic_DNA"/>
</dbReference>
<name>A0A834IQ26_RHYFE</name>
<proteinExistence type="predicted"/>
<evidence type="ECO:0000313" key="2">
    <source>
        <dbReference type="Proteomes" id="UP000625711"/>
    </source>
</evidence>
<reference evidence="1" key="1">
    <citation type="submission" date="2020-08" db="EMBL/GenBank/DDBJ databases">
        <title>Genome sequencing and assembly of the red palm weevil Rhynchophorus ferrugineus.</title>
        <authorList>
            <person name="Dias G.B."/>
            <person name="Bergman C.M."/>
            <person name="Manee M."/>
        </authorList>
    </citation>
    <scope>NUCLEOTIDE SEQUENCE</scope>
    <source>
        <strain evidence="1">AA-2017</strain>
        <tissue evidence="1">Whole larva</tissue>
    </source>
</reference>
<dbReference type="Proteomes" id="UP000625711">
    <property type="component" value="Unassembled WGS sequence"/>
</dbReference>
<dbReference type="AlphaFoldDB" id="A0A834IQ26"/>
<evidence type="ECO:0000313" key="1">
    <source>
        <dbReference type="EMBL" id="KAF7285249.1"/>
    </source>
</evidence>
<sequence length="150" mass="16379">MKKKHKILIHSRHPLEEKLQGKSLQYFHLCSASNQHSYQLRALLNSIPSWKIKWSGPYSPPPPLSFESTLCPRYLKLPHRGRRAYTVTDNLTKQEVCKPDTEGSPLNINAPGEAAAAAAAAGGLSVDVSGEIGNSGAPDFIRREIGIPGP</sequence>